<evidence type="ECO:0000313" key="2">
    <source>
        <dbReference type="EMBL" id="PYI57287.1"/>
    </source>
</evidence>
<dbReference type="InterPro" id="IPR051918">
    <property type="entry name" value="STPP_CPPED1"/>
</dbReference>
<dbReference type="PANTHER" id="PTHR43143:SF4">
    <property type="entry name" value="CALCINEURIN-LIKE PHOSPHOESTERASE DOMAIN-CONTAINING PROTEIN"/>
    <property type="match status" value="1"/>
</dbReference>
<evidence type="ECO:0000313" key="3">
    <source>
        <dbReference type="Proteomes" id="UP000247476"/>
    </source>
</evidence>
<dbReference type="OrthoDB" id="9784378at2"/>
<dbReference type="Gene3D" id="3.60.21.10">
    <property type="match status" value="1"/>
</dbReference>
<dbReference type="RefSeq" id="WP_110838326.1">
    <property type="nucleotide sequence ID" value="NZ_QJVJ01000001.1"/>
</dbReference>
<dbReference type="GO" id="GO:0016787">
    <property type="term" value="F:hydrolase activity"/>
    <property type="evidence" value="ECO:0007669"/>
    <property type="project" value="InterPro"/>
</dbReference>
<dbReference type="Proteomes" id="UP000247476">
    <property type="component" value="Unassembled WGS sequence"/>
</dbReference>
<protein>
    <recommendedName>
        <fullName evidence="1">Calcineurin-like phosphoesterase domain-containing protein</fullName>
    </recommendedName>
</protein>
<accession>A0A2V5KXR3</accession>
<sequence length="597" mass="66148">MRIVILGDFHLRPEDYEQTRAAMEDVAACKPDLIVPLGDFGSQGKIGSIAGLEESEPFLRLPGVPLRPILGNHDLELESGNGKQPKGTMRERFLRMFQLDRPYGVLEYDDIRLFFASTEPQRPDSCYDVQEVFATDEQFAWLSAKLKERPGVPVIFFTHAPPVGSGLRTVPRVHVRSTNAYLDENHDPYRWYRLFRHSPEIVLWFSAHYHLSHIHPDSSTYRFGTRFFITGVHGAGFTRDGMRQSRIVDIGEQSVAVRTLDHIKRAVTDEGGWRHEGPLRSLIAKPGVSLSRVGSFPVGEAPAIRGGIVPLSPDRCLVSTEDGFTWEAEPEVEAVFGTCHIGPALTAVGASEERIWFAWGRSVGCSDRRSPWRFVRAANGDWPFVKRQLEEEADAMAVRPEGGAWVAAGPDLWKVVPEHGALSAARMVRLPERSVGLTADGSFVWSVADSGTVYRYEEGQPAFQPVMEGVRAWDSWRGFCAAITIGNGGTTLLSADGLTRYAVSLPAPLREDDGGSLQVVCLGNHHLLALVGGQVYFAIANRQIVSKLDTTDGYAAAVSRAYAVERDGTCRTFYLSVRHDDPVVRPTLQLWEASLHD</sequence>
<name>A0A2V5KXR3_9BACL</name>
<dbReference type="Pfam" id="PF00149">
    <property type="entry name" value="Metallophos"/>
    <property type="match status" value="1"/>
</dbReference>
<evidence type="ECO:0000259" key="1">
    <source>
        <dbReference type="Pfam" id="PF00149"/>
    </source>
</evidence>
<dbReference type="PANTHER" id="PTHR43143">
    <property type="entry name" value="METALLOPHOSPHOESTERASE, CALCINEURIN SUPERFAMILY"/>
    <property type="match status" value="1"/>
</dbReference>
<proteinExistence type="predicted"/>
<dbReference type="SUPFAM" id="SSF56300">
    <property type="entry name" value="Metallo-dependent phosphatases"/>
    <property type="match status" value="1"/>
</dbReference>
<gene>
    <name evidence="2" type="ORF">DLM86_02270</name>
</gene>
<keyword evidence="3" id="KW-1185">Reference proteome</keyword>
<organism evidence="2 3">
    <name type="scientific">Paenibacillus flagellatus</name>
    <dbReference type="NCBI Taxonomy" id="2211139"/>
    <lineage>
        <taxon>Bacteria</taxon>
        <taxon>Bacillati</taxon>
        <taxon>Bacillota</taxon>
        <taxon>Bacilli</taxon>
        <taxon>Bacillales</taxon>
        <taxon>Paenibacillaceae</taxon>
        <taxon>Paenibacillus</taxon>
    </lineage>
</organism>
<feature type="domain" description="Calcineurin-like phosphoesterase" evidence="1">
    <location>
        <begin position="1"/>
        <end position="210"/>
    </location>
</feature>
<dbReference type="InterPro" id="IPR029052">
    <property type="entry name" value="Metallo-depent_PP-like"/>
</dbReference>
<dbReference type="InterPro" id="IPR004843">
    <property type="entry name" value="Calcineurin-like_PHP"/>
</dbReference>
<comment type="caution">
    <text evidence="2">The sequence shown here is derived from an EMBL/GenBank/DDBJ whole genome shotgun (WGS) entry which is preliminary data.</text>
</comment>
<reference evidence="2 3" key="1">
    <citation type="submission" date="2018-05" db="EMBL/GenBank/DDBJ databases">
        <title>Paenibacillus flagellatus sp. nov., isolated from selenium mineral soil.</title>
        <authorList>
            <person name="Dai X."/>
        </authorList>
    </citation>
    <scope>NUCLEOTIDE SEQUENCE [LARGE SCALE GENOMIC DNA]</scope>
    <source>
        <strain evidence="2 3">DXL2</strain>
    </source>
</reference>
<dbReference type="EMBL" id="QJVJ01000001">
    <property type="protein sequence ID" value="PYI57287.1"/>
    <property type="molecule type" value="Genomic_DNA"/>
</dbReference>
<dbReference type="AlphaFoldDB" id="A0A2V5KXR3"/>